<dbReference type="PANTHER" id="PTHR22993:SF9">
    <property type="entry name" value="FORMAMIDOPYRIMIDINE-DNA GLYCOSYLASE"/>
    <property type="match status" value="1"/>
</dbReference>
<keyword evidence="12" id="KW-0456">Lyase</keyword>
<evidence type="ECO:0000256" key="9">
    <source>
        <dbReference type="ARBA" id="ARBA00022833"/>
    </source>
</evidence>
<keyword evidence="7 16" id="KW-0863">Zinc-finger</keyword>
<dbReference type="InterPro" id="IPR015886">
    <property type="entry name" value="H2TH_FPG"/>
</dbReference>
<evidence type="ECO:0000256" key="4">
    <source>
        <dbReference type="ARBA" id="ARBA00011245"/>
    </source>
</evidence>
<comment type="catalytic activity">
    <reaction evidence="1">
        <text>Hydrolysis of DNA containing ring-opened 7-methylguanine residues, releasing 2,6-diamino-4-hydroxy-5-(N-methyl)formamidopyrimidine.</text>
        <dbReference type="EC" id="3.2.2.23"/>
    </reaction>
</comment>
<dbReference type="SUPFAM" id="SSF57716">
    <property type="entry name" value="Glucocorticoid receptor-like (DNA-binding domain)"/>
    <property type="match status" value="1"/>
</dbReference>
<dbReference type="GO" id="GO:0006284">
    <property type="term" value="P:base-excision repair"/>
    <property type="evidence" value="ECO:0007669"/>
    <property type="project" value="InterPro"/>
</dbReference>
<dbReference type="Pfam" id="PF06831">
    <property type="entry name" value="H2TH"/>
    <property type="match status" value="1"/>
</dbReference>
<dbReference type="InterPro" id="IPR015887">
    <property type="entry name" value="DNA_glyclase_Znf_dom_DNA_BS"/>
</dbReference>
<evidence type="ECO:0000256" key="17">
    <source>
        <dbReference type="SAM" id="MobiDB-lite"/>
    </source>
</evidence>
<dbReference type="Pfam" id="PF01149">
    <property type="entry name" value="Fapy_DNA_glyco"/>
    <property type="match status" value="1"/>
</dbReference>
<dbReference type="NCBIfam" id="NF002211">
    <property type="entry name" value="PRK01103.1"/>
    <property type="match status" value="1"/>
</dbReference>
<evidence type="ECO:0000313" key="21">
    <source>
        <dbReference type="Proteomes" id="UP000034543"/>
    </source>
</evidence>
<dbReference type="CDD" id="cd08966">
    <property type="entry name" value="EcFpg-like_N"/>
    <property type="match status" value="1"/>
</dbReference>
<evidence type="ECO:0000256" key="10">
    <source>
        <dbReference type="ARBA" id="ARBA00023125"/>
    </source>
</evidence>
<feature type="domain" description="FPG-type" evidence="18">
    <location>
        <begin position="295"/>
        <end position="329"/>
    </location>
</feature>
<keyword evidence="10" id="KW-0238">DNA-binding</keyword>
<evidence type="ECO:0000256" key="2">
    <source>
        <dbReference type="ARBA" id="ARBA00001947"/>
    </source>
</evidence>
<dbReference type="FunFam" id="1.10.8.50:FF:000003">
    <property type="entry name" value="Formamidopyrimidine-DNA glycosylase"/>
    <property type="match status" value="1"/>
</dbReference>
<gene>
    <name evidence="20" type="ORF">UV59_C0012G0069</name>
</gene>
<evidence type="ECO:0000256" key="7">
    <source>
        <dbReference type="ARBA" id="ARBA00022771"/>
    </source>
</evidence>
<dbReference type="InterPro" id="IPR012319">
    <property type="entry name" value="FPG_cat"/>
</dbReference>
<evidence type="ECO:0000256" key="12">
    <source>
        <dbReference type="ARBA" id="ARBA00023239"/>
    </source>
</evidence>
<feature type="domain" description="Formamidopyrimidine-DNA glycosylase catalytic" evidence="19">
    <location>
        <begin position="2"/>
        <end position="170"/>
    </location>
</feature>
<comment type="catalytic activity">
    <reaction evidence="15">
        <text>2'-deoxyribonucleotide-(2'-deoxyribose 5'-phosphate)-2'-deoxyribonucleotide-DNA = a 3'-end 2'-deoxyribonucleotide-(2,3-dehydro-2,3-deoxyribose 5'-phosphate)-DNA + a 5'-end 5'-phospho-2'-deoxyribonucleoside-DNA + H(+)</text>
        <dbReference type="Rhea" id="RHEA:66592"/>
        <dbReference type="Rhea" id="RHEA-COMP:13180"/>
        <dbReference type="Rhea" id="RHEA-COMP:16897"/>
        <dbReference type="Rhea" id="RHEA-COMP:17067"/>
        <dbReference type="ChEBI" id="CHEBI:15378"/>
        <dbReference type="ChEBI" id="CHEBI:136412"/>
        <dbReference type="ChEBI" id="CHEBI:157695"/>
        <dbReference type="ChEBI" id="CHEBI:167181"/>
        <dbReference type="EC" id="4.2.99.18"/>
    </reaction>
</comment>
<dbReference type="Gene3D" id="1.10.8.50">
    <property type="match status" value="1"/>
</dbReference>
<dbReference type="GO" id="GO:0003684">
    <property type="term" value="F:damaged DNA binding"/>
    <property type="evidence" value="ECO:0007669"/>
    <property type="project" value="InterPro"/>
</dbReference>
<dbReference type="Proteomes" id="UP000034543">
    <property type="component" value="Unassembled WGS sequence"/>
</dbReference>
<comment type="similarity">
    <text evidence="3">Belongs to the FPG family.</text>
</comment>
<keyword evidence="8" id="KW-0378">Hydrolase</keyword>
<keyword evidence="9" id="KW-0862">Zinc</keyword>
<dbReference type="GO" id="GO:0034039">
    <property type="term" value="F:8-oxo-7,8-dihydroguanine DNA N-glycosylase activity"/>
    <property type="evidence" value="ECO:0007669"/>
    <property type="project" value="TreeGrafter"/>
</dbReference>
<keyword evidence="11" id="KW-0234">DNA repair</keyword>
<name>A0A0G1EPM4_9BACT</name>
<evidence type="ECO:0000256" key="16">
    <source>
        <dbReference type="PROSITE-ProRule" id="PRU00391"/>
    </source>
</evidence>
<evidence type="ECO:0000256" key="5">
    <source>
        <dbReference type="ARBA" id="ARBA00022723"/>
    </source>
</evidence>
<protein>
    <submittedName>
        <fullName evidence="20">Formamidopyrimidine-DNA glycosylase</fullName>
    </submittedName>
</protein>
<comment type="subunit">
    <text evidence="4">Monomer.</text>
</comment>
<feature type="region of interest" description="Disordered" evidence="17">
    <location>
        <begin position="68"/>
        <end position="87"/>
    </location>
</feature>
<dbReference type="AlphaFoldDB" id="A0A0G1EPM4"/>
<dbReference type="PROSITE" id="PS01242">
    <property type="entry name" value="ZF_FPG_1"/>
    <property type="match status" value="1"/>
</dbReference>
<dbReference type="Gene3D" id="3.20.190.10">
    <property type="entry name" value="MutM-like, N-terminal"/>
    <property type="match status" value="1"/>
</dbReference>
<dbReference type="PROSITE" id="PS51066">
    <property type="entry name" value="ZF_FPG_2"/>
    <property type="match status" value="1"/>
</dbReference>
<evidence type="ECO:0000256" key="1">
    <source>
        <dbReference type="ARBA" id="ARBA00001668"/>
    </source>
</evidence>
<evidence type="ECO:0000256" key="11">
    <source>
        <dbReference type="ARBA" id="ARBA00023204"/>
    </source>
</evidence>
<dbReference type="PROSITE" id="PS51068">
    <property type="entry name" value="FPG_CAT"/>
    <property type="match status" value="1"/>
</dbReference>
<comment type="cofactor">
    <cofactor evidence="2">
        <name>Zn(2+)</name>
        <dbReference type="ChEBI" id="CHEBI:29105"/>
    </cofactor>
</comment>
<evidence type="ECO:0000256" key="13">
    <source>
        <dbReference type="ARBA" id="ARBA00023268"/>
    </source>
</evidence>
<dbReference type="PANTHER" id="PTHR22993">
    <property type="entry name" value="FORMAMIDOPYRIMIDINE-DNA GLYCOSYLASE"/>
    <property type="match status" value="1"/>
</dbReference>
<proteinExistence type="inferred from homology"/>
<evidence type="ECO:0000256" key="6">
    <source>
        <dbReference type="ARBA" id="ARBA00022763"/>
    </source>
</evidence>
<dbReference type="InterPro" id="IPR020629">
    <property type="entry name" value="FPG_Glyclase"/>
</dbReference>
<dbReference type="GO" id="GO:0140078">
    <property type="term" value="F:class I DNA-(apurinic or apyrimidinic site) endonuclease activity"/>
    <property type="evidence" value="ECO:0007669"/>
    <property type="project" value="UniProtKB-EC"/>
</dbReference>
<comment type="caution">
    <text evidence="20">The sequence shown here is derived from an EMBL/GenBank/DDBJ whole genome shotgun (WGS) entry which is preliminary data.</text>
</comment>
<dbReference type="SMART" id="SM00898">
    <property type="entry name" value="Fapy_DNA_glyco"/>
    <property type="match status" value="1"/>
</dbReference>
<dbReference type="Pfam" id="PF06827">
    <property type="entry name" value="zf-FPG_IleRS"/>
    <property type="match status" value="1"/>
</dbReference>
<keyword evidence="6" id="KW-0227">DNA damage</keyword>
<dbReference type="InterPro" id="IPR010979">
    <property type="entry name" value="Ribosomal_uS13-like_H2TH"/>
</dbReference>
<dbReference type="SUPFAM" id="SSF46946">
    <property type="entry name" value="S13-like H2TH domain"/>
    <property type="match status" value="1"/>
</dbReference>
<dbReference type="EMBL" id="LCFB01000012">
    <property type="protein sequence ID" value="KKS84976.1"/>
    <property type="molecule type" value="Genomic_DNA"/>
</dbReference>
<evidence type="ECO:0000256" key="14">
    <source>
        <dbReference type="ARBA" id="ARBA00023295"/>
    </source>
</evidence>
<evidence type="ECO:0000256" key="3">
    <source>
        <dbReference type="ARBA" id="ARBA00009409"/>
    </source>
</evidence>
<evidence type="ECO:0000256" key="15">
    <source>
        <dbReference type="ARBA" id="ARBA00044632"/>
    </source>
</evidence>
<keyword evidence="14" id="KW-0326">Glycosidase</keyword>
<evidence type="ECO:0000313" key="20">
    <source>
        <dbReference type="EMBL" id="KKS84976.1"/>
    </source>
</evidence>
<keyword evidence="13" id="KW-0511">Multifunctional enzyme</keyword>
<dbReference type="InterPro" id="IPR035937">
    <property type="entry name" value="FPG_N"/>
</dbReference>
<dbReference type="SMART" id="SM01232">
    <property type="entry name" value="H2TH"/>
    <property type="match status" value="1"/>
</dbReference>
<dbReference type="GO" id="GO:0008270">
    <property type="term" value="F:zinc ion binding"/>
    <property type="evidence" value="ECO:0007669"/>
    <property type="project" value="UniProtKB-KW"/>
</dbReference>
<evidence type="ECO:0000259" key="19">
    <source>
        <dbReference type="PROSITE" id="PS51068"/>
    </source>
</evidence>
<evidence type="ECO:0000256" key="8">
    <source>
        <dbReference type="ARBA" id="ARBA00022801"/>
    </source>
</evidence>
<evidence type="ECO:0000259" key="18">
    <source>
        <dbReference type="PROSITE" id="PS51066"/>
    </source>
</evidence>
<organism evidence="20 21">
    <name type="scientific">Candidatus Gottesmanbacteria bacterium GW2011_GWA1_43_11</name>
    <dbReference type="NCBI Taxonomy" id="1618436"/>
    <lineage>
        <taxon>Bacteria</taxon>
        <taxon>Candidatus Gottesmaniibacteriota</taxon>
    </lineage>
</organism>
<sequence>MPELPEIEIVKLQLQKVLIGQTIVSIEQLHKKSLQGNNKLVIGKKITGIKRLGKMLVIKLASSHPERSEGSRLKAAKKNASLDSSASPQNDKFMCIAIHFKMSGQLILIRGKGDPFDKLRTGADRGKLKRIVGGHPTEDWTRKLPSKHTRVIFHFKSGDTMFFNDQRIFGWNKILTEEELRNLPFVKNLGPEIWDISAVEFFNLLQKKKKPIKVTLMDQEVLSGVGNIYANDALWEARIHPQIQAQSLAFPKAKLLQDALIKVLKEGIKYGGATAADAKYIDLHGLGGTYQEHFRVYDRVGQPCLKCKTKIKKMILGGRGTYFCPACQPA</sequence>
<dbReference type="InterPro" id="IPR000214">
    <property type="entry name" value="Znf_DNA_glyclase/AP_lyase"/>
</dbReference>
<keyword evidence="5" id="KW-0479">Metal-binding</keyword>
<dbReference type="InterPro" id="IPR010663">
    <property type="entry name" value="Znf_FPG/IleRS"/>
</dbReference>
<dbReference type="SUPFAM" id="SSF81624">
    <property type="entry name" value="N-terminal domain of MutM-like DNA repair proteins"/>
    <property type="match status" value="1"/>
</dbReference>
<accession>A0A0G1EPM4</accession>
<reference evidence="20 21" key="1">
    <citation type="journal article" date="2015" name="Nature">
        <title>rRNA introns, odd ribosomes, and small enigmatic genomes across a large radiation of phyla.</title>
        <authorList>
            <person name="Brown C.T."/>
            <person name="Hug L.A."/>
            <person name="Thomas B.C."/>
            <person name="Sharon I."/>
            <person name="Castelle C.J."/>
            <person name="Singh A."/>
            <person name="Wilkins M.J."/>
            <person name="Williams K.H."/>
            <person name="Banfield J.F."/>
        </authorList>
    </citation>
    <scope>NUCLEOTIDE SEQUENCE [LARGE SCALE GENOMIC DNA]</scope>
</reference>
<dbReference type="STRING" id="1618436.UV59_C0012G0069"/>